<proteinExistence type="predicted"/>
<feature type="transmembrane region" description="Helical" evidence="2">
    <location>
        <begin position="12"/>
        <end position="32"/>
    </location>
</feature>
<evidence type="ECO:0000313" key="4">
    <source>
        <dbReference type="Proteomes" id="UP000256964"/>
    </source>
</evidence>
<evidence type="ECO:0000313" key="3">
    <source>
        <dbReference type="EMBL" id="RDX45819.1"/>
    </source>
</evidence>
<feature type="transmembrane region" description="Helical" evidence="2">
    <location>
        <begin position="161"/>
        <end position="182"/>
    </location>
</feature>
<reference evidence="3 4" key="1">
    <citation type="journal article" date="2018" name="Biotechnol. Biofuels">
        <title>Integrative visual omics of the white-rot fungus Polyporus brumalis exposes the biotechnological potential of its oxidative enzymes for delignifying raw plant biomass.</title>
        <authorList>
            <person name="Miyauchi S."/>
            <person name="Rancon A."/>
            <person name="Drula E."/>
            <person name="Hage H."/>
            <person name="Chaduli D."/>
            <person name="Favel A."/>
            <person name="Grisel S."/>
            <person name="Henrissat B."/>
            <person name="Herpoel-Gimbert I."/>
            <person name="Ruiz-Duenas F.J."/>
            <person name="Chevret D."/>
            <person name="Hainaut M."/>
            <person name="Lin J."/>
            <person name="Wang M."/>
            <person name="Pangilinan J."/>
            <person name="Lipzen A."/>
            <person name="Lesage-Meessen L."/>
            <person name="Navarro D."/>
            <person name="Riley R."/>
            <person name="Grigoriev I.V."/>
            <person name="Zhou S."/>
            <person name="Raouche S."/>
            <person name="Rosso M.N."/>
        </authorList>
    </citation>
    <scope>NUCLEOTIDE SEQUENCE [LARGE SCALE GENOMIC DNA]</scope>
    <source>
        <strain evidence="3 4">BRFM 1820</strain>
    </source>
</reference>
<keyword evidence="2" id="KW-1133">Transmembrane helix</keyword>
<feature type="transmembrane region" description="Helical" evidence="2">
    <location>
        <begin position="80"/>
        <end position="104"/>
    </location>
</feature>
<protein>
    <submittedName>
        <fullName evidence="3">Uncharacterized protein</fullName>
    </submittedName>
</protein>
<dbReference type="AlphaFoldDB" id="A0A371D031"/>
<feature type="region of interest" description="Disordered" evidence="1">
    <location>
        <begin position="228"/>
        <end position="289"/>
    </location>
</feature>
<name>A0A371D031_9APHY</name>
<dbReference type="Proteomes" id="UP000256964">
    <property type="component" value="Unassembled WGS sequence"/>
</dbReference>
<keyword evidence="4" id="KW-1185">Reference proteome</keyword>
<dbReference type="EMBL" id="KZ857433">
    <property type="protein sequence ID" value="RDX45819.1"/>
    <property type="molecule type" value="Genomic_DNA"/>
</dbReference>
<feature type="compositionally biased region" description="Pro residues" evidence="1">
    <location>
        <begin position="233"/>
        <end position="242"/>
    </location>
</feature>
<keyword evidence="2" id="KW-0812">Transmembrane</keyword>
<keyword evidence="2" id="KW-0472">Membrane</keyword>
<gene>
    <name evidence="3" type="ORF">OH76DRAFT_1407597</name>
</gene>
<feature type="compositionally biased region" description="Basic and acidic residues" evidence="1">
    <location>
        <begin position="253"/>
        <end position="269"/>
    </location>
</feature>
<evidence type="ECO:0000256" key="2">
    <source>
        <dbReference type="SAM" id="Phobius"/>
    </source>
</evidence>
<feature type="transmembrane region" description="Helical" evidence="2">
    <location>
        <begin position="52"/>
        <end position="73"/>
    </location>
</feature>
<dbReference type="OrthoDB" id="3352285at2759"/>
<evidence type="ECO:0000256" key="1">
    <source>
        <dbReference type="SAM" id="MobiDB-lite"/>
    </source>
</evidence>
<organism evidence="3 4">
    <name type="scientific">Lentinus brumalis</name>
    <dbReference type="NCBI Taxonomy" id="2498619"/>
    <lineage>
        <taxon>Eukaryota</taxon>
        <taxon>Fungi</taxon>
        <taxon>Dikarya</taxon>
        <taxon>Basidiomycota</taxon>
        <taxon>Agaricomycotina</taxon>
        <taxon>Agaricomycetes</taxon>
        <taxon>Polyporales</taxon>
        <taxon>Polyporaceae</taxon>
        <taxon>Lentinus</taxon>
    </lineage>
</organism>
<accession>A0A371D031</accession>
<sequence>MVNRVYGNSLRPVVIVIASIVAIWALISAIPSFQDINEDKENGQPKFAVFDIVLGVIYTAACVVEVFGVIAAATQRLALIRIYAILSTIASVLFVGAGFLRVVIHFAFKNGLLDECEKVTQGEGVEFRFGIWGPRVKDRLTHDEAVQFCSNAWNRDSLNEIIFLIFEILFAIFFTIISWAYYHQARDPTSAANVQRAPAGPGAYPEHYNRPYDAEGYAPNYATNNAGPYQPSYAPPPGPPPADMGYGVGMGAKHRDFKDNDSEVTKFDDPFADFDGPSKSKDAGTPPLH</sequence>